<organism evidence="2 3">
    <name type="scientific">Algoriphagus ornithinivorans</name>
    <dbReference type="NCBI Taxonomy" id="226506"/>
    <lineage>
        <taxon>Bacteria</taxon>
        <taxon>Pseudomonadati</taxon>
        <taxon>Bacteroidota</taxon>
        <taxon>Cytophagia</taxon>
        <taxon>Cytophagales</taxon>
        <taxon>Cyclobacteriaceae</taxon>
        <taxon>Algoriphagus</taxon>
    </lineage>
</organism>
<accession>A0A1I5DY09</accession>
<keyword evidence="1" id="KW-0472">Membrane</keyword>
<sequence length="247" mass="28269">MKRILSILNDKWPEYILEILVITIGILGAFALNNWNENSKNRSLVEDYYCRFLADIKQDEIQLNILQEESGLRLIKSNELLRELLLDTPEKEKSIELMLQATSKISYQFTPISAGYNDLKSSGNLNTFTDQTIVDQVGTYLQEAEGLANNISTNGRIGLDEMFEIDDFHAIGFIDNTFLKEGLDTTIIRKELLDRNPLTPLQLKELRHVASLLIAVNYRNNLHYSSILAKIKDLTPLLENKCYLSQN</sequence>
<evidence type="ECO:0000313" key="2">
    <source>
        <dbReference type="EMBL" id="SFO03741.1"/>
    </source>
</evidence>
<dbReference type="AlphaFoldDB" id="A0A1I5DY09"/>
<keyword evidence="1" id="KW-1133">Transmembrane helix</keyword>
<dbReference type="InterPro" id="IPR045749">
    <property type="entry name" value="DUF6090"/>
</dbReference>
<name>A0A1I5DY09_9BACT</name>
<dbReference type="STRING" id="226506.SAMN04488519_103184"/>
<dbReference type="EMBL" id="FOVW01000003">
    <property type="protein sequence ID" value="SFO03741.1"/>
    <property type="molecule type" value="Genomic_DNA"/>
</dbReference>
<protein>
    <submittedName>
        <fullName evidence="2">Uncharacterized protein</fullName>
    </submittedName>
</protein>
<evidence type="ECO:0000313" key="3">
    <source>
        <dbReference type="Proteomes" id="UP000199564"/>
    </source>
</evidence>
<reference evidence="3" key="1">
    <citation type="submission" date="2016-10" db="EMBL/GenBank/DDBJ databases">
        <authorList>
            <person name="Varghese N."/>
            <person name="Submissions S."/>
        </authorList>
    </citation>
    <scope>NUCLEOTIDE SEQUENCE [LARGE SCALE GENOMIC DNA]</scope>
    <source>
        <strain evidence="3">DSM 15282</strain>
    </source>
</reference>
<dbReference type="Pfam" id="PF19578">
    <property type="entry name" value="DUF6090"/>
    <property type="match status" value="1"/>
</dbReference>
<proteinExistence type="predicted"/>
<dbReference type="Proteomes" id="UP000199564">
    <property type="component" value="Unassembled WGS sequence"/>
</dbReference>
<evidence type="ECO:0000256" key="1">
    <source>
        <dbReference type="SAM" id="Phobius"/>
    </source>
</evidence>
<feature type="transmembrane region" description="Helical" evidence="1">
    <location>
        <begin position="12"/>
        <end position="32"/>
    </location>
</feature>
<gene>
    <name evidence="2" type="ORF">SAMN04488519_103184</name>
</gene>
<keyword evidence="3" id="KW-1185">Reference proteome</keyword>
<keyword evidence="1" id="KW-0812">Transmembrane</keyword>
<dbReference type="RefSeq" id="WP_091651464.1">
    <property type="nucleotide sequence ID" value="NZ_FOVW01000003.1"/>
</dbReference>